<keyword evidence="12" id="KW-1185">Reference proteome</keyword>
<dbReference type="GO" id="GO:0005524">
    <property type="term" value="F:ATP binding"/>
    <property type="evidence" value="ECO:0007669"/>
    <property type="project" value="UniProtKB-KW"/>
</dbReference>
<organism evidence="11 12">
    <name type="scientific">Dentipellis fragilis</name>
    <dbReference type="NCBI Taxonomy" id="205917"/>
    <lineage>
        <taxon>Eukaryota</taxon>
        <taxon>Fungi</taxon>
        <taxon>Dikarya</taxon>
        <taxon>Basidiomycota</taxon>
        <taxon>Agaricomycotina</taxon>
        <taxon>Agaricomycetes</taxon>
        <taxon>Russulales</taxon>
        <taxon>Hericiaceae</taxon>
        <taxon>Dentipellis</taxon>
    </lineage>
</organism>
<dbReference type="InterPro" id="IPR024604">
    <property type="entry name" value="GSG2_C"/>
</dbReference>
<feature type="compositionally biased region" description="Basic and acidic residues" evidence="9">
    <location>
        <begin position="23"/>
        <end position="33"/>
    </location>
</feature>
<dbReference type="InterPro" id="IPR011009">
    <property type="entry name" value="Kinase-like_dom_sf"/>
</dbReference>
<dbReference type="SMART" id="SM01331">
    <property type="entry name" value="DUF3635"/>
    <property type="match status" value="1"/>
</dbReference>
<dbReference type="Gene3D" id="1.10.510.10">
    <property type="entry name" value="Transferase(Phosphotransferase) domain 1"/>
    <property type="match status" value="1"/>
</dbReference>
<keyword evidence="6" id="KW-0067">ATP-binding</keyword>
<sequence>MLGARTKQVYSYGRRGRRIVSVSEERHRPRDENLGTDPWRDVPSPLPARQADPPSTFDMPNTPSPRPIRRPRHRKVMVSPVSSPSPPKARKLSSKANSPLPKLKTSRRPLSVQSPNVIKSPAFALTQAKKRAKVSGSKGTPLKQIHSPTVDVEIINLDDRGRRVSQEKRTLRPDVQANPFVSNQKRTPLSPFSHRHQDVIYISDSEDEAPAPKPAKRLKTYTKPLVISSDESEPEIISLPSPDASRSHGSTTQTNTYLDERLIVRSVISIPSTASTSSSIVHVAPRPDTLLTRPLPPRREVVIPPSPALARFRSIYSRAPPTSPPPPRSIPRKLTPIRYGRSNFPRPPSPPSPTTPTDLDLSVDFGELSISLPDSATYPPVAQPAHLLPLLDECGQDTPHEFSAFIDTFPYDPIVRSCFHSDEEMENVAFQKIGEASYSEVFGIGDVVLKIIPIRDEGMISSEHGLRVDTETPSPSDAKDVLKEMIVTSAMGEICDGFIKLIRTYVVRGKYPSLLLALWDEYNERKGSESIRPDSFTVSQIYAIIVLPNGGPDLEAYTFSNASKTGWRQACSIFWQTARALSQAEELVSFEHRDLHWGQILVKDIPSKPTSHKAGVTTMDHPSVGVKATIIDLGLARMDGGSDTTAIHWTPFDEEIFEGEGDYQFDVYRLMRKCNGGEWEKFNPLTNVLWLHYLALKLLNSKRLRPPTVRKNAAPVSNSGYPERECYECLKEMEKFLAARVKAIKKPPSQEGRRKTQASAKAVAAVIPQNATDVLDFGSTRRWVDP</sequence>
<protein>
    <recommendedName>
        <fullName evidence="1">non-specific serine/threonine protein kinase</fullName>
        <ecNumber evidence="1">2.7.11.1</ecNumber>
    </recommendedName>
</protein>
<evidence type="ECO:0000256" key="7">
    <source>
        <dbReference type="ARBA" id="ARBA00047899"/>
    </source>
</evidence>
<evidence type="ECO:0000256" key="4">
    <source>
        <dbReference type="ARBA" id="ARBA00022741"/>
    </source>
</evidence>
<dbReference type="AlphaFoldDB" id="A0A4Y9ZBP9"/>
<dbReference type="GO" id="GO:0000278">
    <property type="term" value="P:mitotic cell cycle"/>
    <property type="evidence" value="ECO:0007669"/>
    <property type="project" value="TreeGrafter"/>
</dbReference>
<evidence type="ECO:0000256" key="5">
    <source>
        <dbReference type="ARBA" id="ARBA00022777"/>
    </source>
</evidence>
<dbReference type="OrthoDB" id="5327538at2759"/>
<accession>A0A4Y9ZBP9</accession>
<dbReference type="Gene3D" id="3.30.200.20">
    <property type="entry name" value="Phosphorylase Kinase, domain 1"/>
    <property type="match status" value="1"/>
</dbReference>
<dbReference type="GO" id="GO:0072354">
    <property type="term" value="F:histone H3T3 kinase activity"/>
    <property type="evidence" value="ECO:0007669"/>
    <property type="project" value="TreeGrafter"/>
</dbReference>
<keyword evidence="5" id="KW-0418">Kinase</keyword>
<feature type="region of interest" description="Disordered" evidence="9">
    <location>
        <begin position="315"/>
        <end position="359"/>
    </location>
</feature>
<evidence type="ECO:0000313" key="11">
    <source>
        <dbReference type="EMBL" id="TFY71992.1"/>
    </source>
</evidence>
<evidence type="ECO:0000256" key="3">
    <source>
        <dbReference type="ARBA" id="ARBA00022679"/>
    </source>
</evidence>
<dbReference type="Proteomes" id="UP000298327">
    <property type="component" value="Unassembled WGS sequence"/>
</dbReference>
<evidence type="ECO:0000256" key="6">
    <source>
        <dbReference type="ARBA" id="ARBA00022840"/>
    </source>
</evidence>
<comment type="catalytic activity">
    <reaction evidence="8">
        <text>L-seryl-[protein] + ATP = O-phospho-L-seryl-[protein] + ADP + H(+)</text>
        <dbReference type="Rhea" id="RHEA:17989"/>
        <dbReference type="Rhea" id="RHEA-COMP:9863"/>
        <dbReference type="Rhea" id="RHEA-COMP:11604"/>
        <dbReference type="ChEBI" id="CHEBI:15378"/>
        <dbReference type="ChEBI" id="CHEBI:29999"/>
        <dbReference type="ChEBI" id="CHEBI:30616"/>
        <dbReference type="ChEBI" id="CHEBI:83421"/>
        <dbReference type="ChEBI" id="CHEBI:456216"/>
        <dbReference type="EC" id="2.7.11.1"/>
    </reaction>
</comment>
<feature type="compositionally biased region" description="Pro residues" evidence="9">
    <location>
        <begin position="345"/>
        <end position="354"/>
    </location>
</feature>
<feature type="compositionally biased region" description="Basic residues" evidence="9">
    <location>
        <begin position="67"/>
        <end position="76"/>
    </location>
</feature>
<proteinExistence type="predicted"/>
<dbReference type="EC" id="2.7.11.1" evidence="1"/>
<dbReference type="PANTHER" id="PTHR24419:SF18">
    <property type="entry name" value="SERINE_THREONINE-PROTEIN KINASE HASPIN"/>
    <property type="match status" value="1"/>
</dbReference>
<evidence type="ECO:0000256" key="8">
    <source>
        <dbReference type="ARBA" id="ARBA00048679"/>
    </source>
</evidence>
<reference evidence="11 12" key="1">
    <citation type="submission" date="2019-02" db="EMBL/GenBank/DDBJ databases">
        <title>Genome sequencing of the rare red list fungi Dentipellis fragilis.</title>
        <authorList>
            <person name="Buettner E."/>
            <person name="Kellner H."/>
        </authorList>
    </citation>
    <scope>NUCLEOTIDE SEQUENCE [LARGE SCALE GENOMIC DNA]</scope>
    <source>
        <strain evidence="11 12">DSM 105465</strain>
    </source>
</reference>
<dbReference type="GO" id="GO:0005634">
    <property type="term" value="C:nucleus"/>
    <property type="evidence" value="ECO:0007669"/>
    <property type="project" value="TreeGrafter"/>
</dbReference>
<dbReference type="SUPFAM" id="SSF56112">
    <property type="entry name" value="Protein kinase-like (PK-like)"/>
    <property type="match status" value="1"/>
</dbReference>
<dbReference type="GO" id="GO:0035556">
    <property type="term" value="P:intracellular signal transduction"/>
    <property type="evidence" value="ECO:0007669"/>
    <property type="project" value="TreeGrafter"/>
</dbReference>
<evidence type="ECO:0000256" key="1">
    <source>
        <dbReference type="ARBA" id="ARBA00012513"/>
    </source>
</evidence>
<feature type="domain" description="Serine/threonine-protein kinase haspin C-terminal" evidence="10">
    <location>
        <begin position="654"/>
        <end position="731"/>
    </location>
</feature>
<evidence type="ECO:0000256" key="2">
    <source>
        <dbReference type="ARBA" id="ARBA00022527"/>
    </source>
</evidence>
<keyword evidence="2" id="KW-0723">Serine/threonine-protein kinase</keyword>
<feature type="region of interest" description="Disordered" evidence="9">
    <location>
        <begin position="229"/>
        <end position="253"/>
    </location>
</feature>
<comment type="catalytic activity">
    <reaction evidence="7">
        <text>L-threonyl-[protein] + ATP = O-phospho-L-threonyl-[protein] + ADP + H(+)</text>
        <dbReference type="Rhea" id="RHEA:46608"/>
        <dbReference type="Rhea" id="RHEA-COMP:11060"/>
        <dbReference type="Rhea" id="RHEA-COMP:11605"/>
        <dbReference type="ChEBI" id="CHEBI:15378"/>
        <dbReference type="ChEBI" id="CHEBI:30013"/>
        <dbReference type="ChEBI" id="CHEBI:30616"/>
        <dbReference type="ChEBI" id="CHEBI:61977"/>
        <dbReference type="ChEBI" id="CHEBI:456216"/>
        <dbReference type="EC" id="2.7.11.1"/>
    </reaction>
</comment>
<dbReference type="GO" id="GO:0005737">
    <property type="term" value="C:cytoplasm"/>
    <property type="evidence" value="ECO:0007669"/>
    <property type="project" value="TreeGrafter"/>
</dbReference>
<comment type="caution">
    <text evidence="11">The sequence shown here is derived from an EMBL/GenBank/DDBJ whole genome shotgun (WGS) entry which is preliminary data.</text>
</comment>
<dbReference type="STRING" id="205917.A0A4Y9ZBP9"/>
<dbReference type="EMBL" id="SEOQ01000029">
    <property type="protein sequence ID" value="TFY71992.1"/>
    <property type="molecule type" value="Genomic_DNA"/>
</dbReference>
<dbReference type="Pfam" id="PF12330">
    <property type="entry name" value="Haspin_kinase"/>
    <property type="match status" value="1"/>
</dbReference>
<evidence type="ECO:0000256" key="9">
    <source>
        <dbReference type="SAM" id="MobiDB-lite"/>
    </source>
</evidence>
<evidence type="ECO:0000313" key="12">
    <source>
        <dbReference type="Proteomes" id="UP000298327"/>
    </source>
</evidence>
<feature type="region of interest" description="Disordered" evidence="9">
    <location>
        <begin position="1"/>
        <end position="113"/>
    </location>
</feature>
<evidence type="ECO:0000259" key="10">
    <source>
        <dbReference type="SMART" id="SM01331"/>
    </source>
</evidence>
<dbReference type="PANTHER" id="PTHR24419">
    <property type="entry name" value="INTERLEUKIN-1 RECEPTOR-ASSOCIATED KINASE"/>
    <property type="match status" value="1"/>
</dbReference>
<keyword evidence="4" id="KW-0547">Nucleotide-binding</keyword>
<keyword evidence="3" id="KW-0808">Transferase</keyword>
<name>A0A4Y9ZBP9_9AGAM</name>
<gene>
    <name evidence="11" type="ORF">EVG20_g1023</name>
</gene>